<sequence length="578" mass="68318">MQNEIRQCQNCKENFTIESDDFSFYEKMKVPPPTFCSRCRMIRRMSFGNLNSFYKKPCEKCKKSVICLYPPNSQTRMYCNECWWKDDWDGTEYGVEYNPDVPFFQQLIELRKKSIFVALESLHPSNINTKYTNNASYQKNCFMTIYADYDENCAYTVMTAKNKDLLDCYRSRESEMCYECVGIFKCFNCKWSEELDNCFDCLFCQSCVGCNHCFGCVNLRNASYQIFNVQYSKEEYEKKLAEFYFHTYEGQQKIKNLVEQFWIKAPKREYHGNSLNKNVTGEYVYESKNTHDSYLVTGAEDCRFSQYLSIKGAKDCYDYTGWGASASMLYECYIVGEGAYNNKFCSECWPEARDIEYSYYCVQSKNCFGCVNLKRKSFCILNKQYSEKEYFLLKEKIINDMKKNIWKSSVGHLYTYGEFLPPELSPYGYNETMAYEYSSFSEEEAKKQGYNWTQINKNIYSITLENNLIPNSINEISENIKDEVIQCVNCEKGFNINSLEIELLKKVNQPIPHSCPSCRHERRFKRTNMPILYNRTCAKCNIDIYTPYSPDRPEIVYCVKCYQQEFSLNCKNKEFVLD</sequence>
<comment type="caution">
    <text evidence="1">The sequence shown here is derived from an EMBL/GenBank/DDBJ whole genome shotgun (WGS) entry which is preliminary data.</text>
</comment>
<organism evidence="1 2">
    <name type="scientific">Candidatus Nomurabacteria bacterium GW2011_GWF1_31_48</name>
    <dbReference type="NCBI Taxonomy" id="1618767"/>
    <lineage>
        <taxon>Bacteria</taxon>
        <taxon>Candidatus Nomuraibacteriota</taxon>
    </lineage>
</organism>
<gene>
    <name evidence="1" type="ORF">UR19_C0003G0162</name>
</gene>
<dbReference type="AlphaFoldDB" id="A0A0F9YV41"/>
<protein>
    <submittedName>
        <fullName evidence="1">Uncharacterized protein</fullName>
    </submittedName>
</protein>
<evidence type="ECO:0000313" key="1">
    <source>
        <dbReference type="EMBL" id="KKP30326.1"/>
    </source>
</evidence>
<reference evidence="1 2" key="1">
    <citation type="journal article" date="2015" name="Nature">
        <title>rRNA introns, odd ribosomes, and small enigmatic genomes across a large radiation of phyla.</title>
        <authorList>
            <person name="Brown C.T."/>
            <person name="Hug L.A."/>
            <person name="Thomas B.C."/>
            <person name="Sharon I."/>
            <person name="Castelle C.J."/>
            <person name="Singh A."/>
            <person name="Wilkins M.J."/>
            <person name="Williams K.H."/>
            <person name="Banfield J.F."/>
        </authorList>
    </citation>
    <scope>NUCLEOTIDE SEQUENCE [LARGE SCALE GENOMIC DNA]</scope>
</reference>
<name>A0A0F9YV41_9BACT</name>
<dbReference type="EMBL" id="LBOG01000003">
    <property type="protein sequence ID" value="KKP30326.1"/>
    <property type="molecule type" value="Genomic_DNA"/>
</dbReference>
<dbReference type="Proteomes" id="UP000034934">
    <property type="component" value="Unassembled WGS sequence"/>
</dbReference>
<evidence type="ECO:0000313" key="2">
    <source>
        <dbReference type="Proteomes" id="UP000034934"/>
    </source>
</evidence>
<proteinExistence type="predicted"/>
<accession>A0A0F9YV41</accession>